<feature type="domain" description="Sialidase" evidence="1">
    <location>
        <begin position="94"/>
        <end position="247"/>
    </location>
</feature>
<sequence length="621" mass="70052">MPSLSDQADRHVVIDRREGNYLAFPDVIRARDGTLITAYNEADRHVRPNRRVLVIKTSRDNGATWSAPVYPDSPRSHSPRLKLFPDGTIVLSDSSRVFFESFDNGRTWLPFAARGLTHDMHDRILVLDDGSWLTAGHRHVGGEEHPAIRQPPTEQIVFPSTNRGRDWERLSVMAAERNLVLCEASTTKLPTGRILALLRENSFVFEPMYLVHSDDDGATWSRPEPTALMGHRPTMGLLDDGRLLVTYRNTGPDWGTCAWLGTVEELASGFQVHGRAADPANPIFTADGMRVRNGPGNESVVRYALRPMTDPRTASLTLTAEVRVDEAGPNGCAVRVGTWWRLTPDRMVPDAEGTQAVPLPRGRFNRLRFEYADGRVTAFVNGERRAVAEVDPDHAETRPVMFGAPYPFEDNAVDCTWRRVSLNILEPAYERVYAWNWTAEDGRPDARVRDRVLELRNDRHAAAPDFGYSGWTRLADGSLFCAYHHGGAGEPGYEPLKTAHIAGTRFRLDDFRPRAPQTRTGDMERADIERIFEAYFEKYKKTEGDRTSWSAFWTEMTGEGVLELNLTKCPRGTIFKIFVDKKKVAEVAGWDAFFQTMEEMADERPGLCDPDRIFSDMEAII</sequence>
<dbReference type="Proteomes" id="UP000181901">
    <property type="component" value="Unassembled WGS sequence"/>
</dbReference>
<dbReference type="SUPFAM" id="SSF50939">
    <property type="entry name" value="Sialidases"/>
    <property type="match status" value="1"/>
</dbReference>
<comment type="caution">
    <text evidence="2">The sequence shown here is derived from an EMBL/GenBank/DDBJ whole genome shotgun (WGS) entry which is preliminary data.</text>
</comment>
<dbReference type="InterPro" id="IPR011040">
    <property type="entry name" value="Sialidase"/>
</dbReference>
<dbReference type="Pfam" id="PF13088">
    <property type="entry name" value="BNR_2"/>
    <property type="match status" value="1"/>
</dbReference>
<evidence type="ECO:0000313" key="3">
    <source>
        <dbReference type="Proteomes" id="UP000181901"/>
    </source>
</evidence>
<dbReference type="CDD" id="cd15482">
    <property type="entry name" value="Sialidase_non-viral"/>
    <property type="match status" value="1"/>
</dbReference>
<evidence type="ECO:0000259" key="1">
    <source>
        <dbReference type="Pfam" id="PF13088"/>
    </source>
</evidence>
<name>A0A1J5NCJ8_9BACT</name>
<keyword evidence="3" id="KW-1185">Reference proteome</keyword>
<organism evidence="2 3">
    <name type="scientific">Pseudodesulfovibrio hydrargyri</name>
    <dbReference type="NCBI Taxonomy" id="2125990"/>
    <lineage>
        <taxon>Bacteria</taxon>
        <taxon>Pseudomonadati</taxon>
        <taxon>Thermodesulfobacteriota</taxon>
        <taxon>Desulfovibrionia</taxon>
        <taxon>Desulfovibrionales</taxon>
        <taxon>Desulfovibrionaceae</taxon>
    </lineage>
</organism>
<dbReference type="AlphaFoldDB" id="A0A1J5NCJ8"/>
<protein>
    <submittedName>
        <fullName evidence="2">BNR/Asp-box repeat protein</fullName>
    </submittedName>
</protein>
<dbReference type="PANTHER" id="PTHR43752:SF2">
    <property type="entry name" value="BNR_ASP-BOX REPEAT FAMILY PROTEIN"/>
    <property type="match status" value="1"/>
</dbReference>
<dbReference type="EMBL" id="LKAQ01000004">
    <property type="protein sequence ID" value="OIQ50951.1"/>
    <property type="molecule type" value="Genomic_DNA"/>
</dbReference>
<gene>
    <name evidence="2" type="ORF">BerOc1_02896</name>
</gene>
<dbReference type="InterPro" id="IPR036278">
    <property type="entry name" value="Sialidase_sf"/>
</dbReference>
<reference evidence="2 3" key="1">
    <citation type="submission" date="2015-09" db="EMBL/GenBank/DDBJ databases">
        <title>Genome of Desulfovibrio dechloracetivorans BerOc1, a mercury methylating strain isolated from highly hydrocarbons and metals contaminated coastal sediments.</title>
        <authorList>
            <person name="Goni Urriza M."/>
            <person name="Gassie C."/>
            <person name="Bouchez O."/>
            <person name="Klopp C."/>
            <person name="Ranchou-Peyruse A."/>
            <person name="Remy G."/>
        </authorList>
    </citation>
    <scope>NUCLEOTIDE SEQUENCE [LARGE SCALE GENOMIC DNA]</scope>
    <source>
        <strain evidence="2 3">BerOc1</strain>
    </source>
</reference>
<dbReference type="Gene3D" id="2.120.10.10">
    <property type="match status" value="1"/>
</dbReference>
<dbReference type="PANTHER" id="PTHR43752">
    <property type="entry name" value="BNR/ASP-BOX REPEAT FAMILY PROTEIN"/>
    <property type="match status" value="1"/>
</dbReference>
<proteinExistence type="predicted"/>
<evidence type="ECO:0000313" key="2">
    <source>
        <dbReference type="EMBL" id="OIQ50951.1"/>
    </source>
</evidence>
<accession>A0A1J5NCJ8</accession>
<dbReference type="RefSeq" id="WP_341349796.1">
    <property type="nucleotide sequence ID" value="NZ_LKAQ01000004.1"/>
</dbReference>